<gene>
    <name evidence="1" type="ORF">Lwor_1881</name>
</gene>
<proteinExistence type="predicted"/>
<protein>
    <submittedName>
        <fullName evidence="1">Uncharacterized protein</fullName>
    </submittedName>
</protein>
<dbReference type="OrthoDB" id="5634649at2"/>
<dbReference type="Proteomes" id="UP000054662">
    <property type="component" value="Unassembled WGS sequence"/>
</dbReference>
<dbReference type="PATRIC" id="fig|45076.6.peg.2049"/>
<sequence length="308" mass="35323">MYMINEFQLVPVENELYLNNFNKGVKISSAALAGILIKLKERKKLEISVEELTQIAESFKIDSQALINALMNQLHLIKPVPDRKFGTVYLNVDDPILADFLSDAFAKEYNVKLVDPQFTAYEPASLVLFYRANYSHEEFKHLYQNLPEKVCIITAGIVHKILIIDNLYYRGSGLPTHFSNFNNLLAGIHSSLSVTKNNWLLFYRSLMRDGSESLPDPEINLCQKGFVSYCLYKFTSQFTNFWSLPTTLDSVNWFWHVDLNGLNVFKEIAIHSPYSQYDMNLNLAAFAESRNTETSCSRHTEQELCSAD</sequence>
<evidence type="ECO:0000313" key="1">
    <source>
        <dbReference type="EMBL" id="KTD77999.1"/>
    </source>
</evidence>
<organism evidence="1 2">
    <name type="scientific">Legionella worsleiensis</name>
    <dbReference type="NCBI Taxonomy" id="45076"/>
    <lineage>
        <taxon>Bacteria</taxon>
        <taxon>Pseudomonadati</taxon>
        <taxon>Pseudomonadota</taxon>
        <taxon>Gammaproteobacteria</taxon>
        <taxon>Legionellales</taxon>
        <taxon>Legionellaceae</taxon>
        <taxon>Legionella</taxon>
    </lineage>
</organism>
<reference evidence="1 2" key="1">
    <citation type="submission" date="2015-11" db="EMBL/GenBank/DDBJ databases">
        <title>Genomic analysis of 38 Legionella species identifies large and diverse effector repertoires.</title>
        <authorList>
            <person name="Burstein D."/>
            <person name="Amaro F."/>
            <person name="Zusman T."/>
            <person name="Lifshitz Z."/>
            <person name="Cohen O."/>
            <person name="Gilbert J.A."/>
            <person name="Pupko T."/>
            <person name="Shuman H.A."/>
            <person name="Segal G."/>
        </authorList>
    </citation>
    <scope>NUCLEOTIDE SEQUENCE [LARGE SCALE GENOMIC DNA]</scope>
    <source>
        <strain evidence="1 2">ATCC 49508</strain>
    </source>
</reference>
<name>A0A0W1A9I6_9GAMM</name>
<keyword evidence="2" id="KW-1185">Reference proteome</keyword>
<dbReference type="STRING" id="45076.Lwor_1881"/>
<evidence type="ECO:0000313" key="2">
    <source>
        <dbReference type="Proteomes" id="UP000054662"/>
    </source>
</evidence>
<dbReference type="AlphaFoldDB" id="A0A0W1A9I6"/>
<comment type="caution">
    <text evidence="1">The sequence shown here is derived from an EMBL/GenBank/DDBJ whole genome shotgun (WGS) entry which is preliminary data.</text>
</comment>
<dbReference type="RefSeq" id="WP_058493660.1">
    <property type="nucleotide sequence ID" value="NZ_CBCRUR010000015.1"/>
</dbReference>
<dbReference type="EMBL" id="LNZC01000022">
    <property type="protein sequence ID" value="KTD77999.1"/>
    <property type="molecule type" value="Genomic_DNA"/>
</dbReference>
<accession>A0A0W1A9I6</accession>